<dbReference type="Proteomes" id="UP000789920">
    <property type="component" value="Unassembled WGS sequence"/>
</dbReference>
<comment type="caution">
    <text evidence="1">The sequence shown here is derived from an EMBL/GenBank/DDBJ whole genome shotgun (WGS) entry which is preliminary data.</text>
</comment>
<evidence type="ECO:0000313" key="1">
    <source>
        <dbReference type="EMBL" id="CAG8752441.1"/>
    </source>
</evidence>
<protein>
    <submittedName>
        <fullName evidence="1">16311_t:CDS:1</fullName>
    </submittedName>
</protein>
<reference evidence="1" key="1">
    <citation type="submission" date="2021-06" db="EMBL/GenBank/DDBJ databases">
        <authorList>
            <person name="Kallberg Y."/>
            <person name="Tangrot J."/>
            <person name="Rosling A."/>
        </authorList>
    </citation>
    <scope>NUCLEOTIDE SEQUENCE</scope>
    <source>
        <strain evidence="1">MA461A</strain>
    </source>
</reference>
<dbReference type="EMBL" id="CAJVQC010032919">
    <property type="protein sequence ID" value="CAG8752441.1"/>
    <property type="molecule type" value="Genomic_DNA"/>
</dbReference>
<evidence type="ECO:0000313" key="2">
    <source>
        <dbReference type="Proteomes" id="UP000789920"/>
    </source>
</evidence>
<organism evidence="1 2">
    <name type="scientific">Racocetra persica</name>
    <dbReference type="NCBI Taxonomy" id="160502"/>
    <lineage>
        <taxon>Eukaryota</taxon>
        <taxon>Fungi</taxon>
        <taxon>Fungi incertae sedis</taxon>
        <taxon>Mucoromycota</taxon>
        <taxon>Glomeromycotina</taxon>
        <taxon>Glomeromycetes</taxon>
        <taxon>Diversisporales</taxon>
        <taxon>Gigasporaceae</taxon>
        <taxon>Racocetra</taxon>
    </lineage>
</organism>
<keyword evidence="2" id="KW-1185">Reference proteome</keyword>
<feature type="non-terminal residue" evidence="1">
    <location>
        <position position="41"/>
    </location>
</feature>
<accession>A0ACA9QMW1</accession>
<gene>
    <name evidence="1" type="ORF">RPERSI_LOCUS14334</name>
</gene>
<name>A0ACA9QMW1_9GLOM</name>
<sequence length="41" mass="4801">MSSSDVPVVNEPRLNKINFDILNITAIYKQEFKEFLESTLR</sequence>
<proteinExistence type="predicted"/>